<proteinExistence type="inferred from homology"/>
<gene>
    <name evidence="10" type="ORF">H7J73_30410</name>
</gene>
<reference evidence="10 11" key="1">
    <citation type="journal article" date="2022" name="BMC Genomics">
        <title>Comparative genome analysis of mycobacteria focusing on tRNA and non-coding RNA.</title>
        <authorList>
            <person name="Behra P.R.K."/>
            <person name="Pettersson B.M.F."/>
            <person name="Ramesh M."/>
            <person name="Das S."/>
            <person name="Dasgupta S."/>
            <person name="Kirsebom L.A."/>
        </authorList>
    </citation>
    <scope>NUCLEOTIDE SEQUENCE [LARGE SCALE GENOMIC DNA]</scope>
    <source>
        <strain evidence="10 11">DSM 44078</strain>
    </source>
</reference>
<feature type="transmembrane region" description="Helical" evidence="8">
    <location>
        <begin position="386"/>
        <end position="407"/>
    </location>
</feature>
<evidence type="ECO:0000313" key="10">
    <source>
        <dbReference type="EMBL" id="MCV7230331.1"/>
    </source>
</evidence>
<feature type="transmembrane region" description="Helical" evidence="8">
    <location>
        <begin position="56"/>
        <end position="75"/>
    </location>
</feature>
<evidence type="ECO:0000256" key="8">
    <source>
        <dbReference type="SAM" id="Phobius"/>
    </source>
</evidence>
<evidence type="ECO:0000256" key="7">
    <source>
        <dbReference type="SAM" id="MobiDB-lite"/>
    </source>
</evidence>
<feature type="transmembrane region" description="Helical" evidence="8">
    <location>
        <begin position="297"/>
        <end position="328"/>
    </location>
</feature>
<feature type="transmembrane region" description="Helical" evidence="8">
    <location>
        <begin position="131"/>
        <end position="151"/>
    </location>
</feature>
<evidence type="ECO:0000256" key="6">
    <source>
        <dbReference type="ARBA" id="ARBA00043993"/>
    </source>
</evidence>
<dbReference type="Pfam" id="PF13515">
    <property type="entry name" value="FUSC_2"/>
    <property type="match status" value="1"/>
</dbReference>
<name>A0ABT3CLG6_9MYCO</name>
<dbReference type="PANTHER" id="PTHR30509:SF9">
    <property type="entry name" value="MULTIDRUG RESISTANCE PROTEIN MDTO"/>
    <property type="match status" value="1"/>
</dbReference>
<keyword evidence="3 8" id="KW-0812">Transmembrane</keyword>
<feature type="region of interest" description="Disordered" evidence="7">
    <location>
        <begin position="552"/>
        <end position="571"/>
    </location>
</feature>
<evidence type="ECO:0000256" key="1">
    <source>
        <dbReference type="ARBA" id="ARBA00004651"/>
    </source>
</evidence>
<keyword evidence="4 8" id="KW-1133">Transmembrane helix</keyword>
<evidence type="ECO:0000313" key="11">
    <source>
        <dbReference type="Proteomes" id="UP001526201"/>
    </source>
</evidence>
<keyword evidence="11" id="KW-1185">Reference proteome</keyword>
<evidence type="ECO:0000256" key="5">
    <source>
        <dbReference type="ARBA" id="ARBA00023136"/>
    </source>
</evidence>
<accession>A0ABT3CLG6</accession>
<organism evidence="10 11">
    <name type="scientific">Mycolicibacterium komossense</name>
    <dbReference type="NCBI Taxonomy" id="1779"/>
    <lineage>
        <taxon>Bacteria</taxon>
        <taxon>Bacillati</taxon>
        <taxon>Actinomycetota</taxon>
        <taxon>Actinomycetes</taxon>
        <taxon>Mycobacteriales</taxon>
        <taxon>Mycobacteriaceae</taxon>
        <taxon>Mycolicibacterium</taxon>
    </lineage>
</organism>
<dbReference type="RefSeq" id="WP_264071588.1">
    <property type="nucleotide sequence ID" value="NZ_JACKTY010000049.1"/>
</dbReference>
<feature type="transmembrane region" description="Helical" evidence="8">
    <location>
        <begin position="108"/>
        <end position="125"/>
    </location>
</feature>
<keyword evidence="5 8" id="KW-0472">Membrane</keyword>
<evidence type="ECO:0000256" key="4">
    <source>
        <dbReference type="ARBA" id="ARBA00022989"/>
    </source>
</evidence>
<evidence type="ECO:0000256" key="2">
    <source>
        <dbReference type="ARBA" id="ARBA00022475"/>
    </source>
</evidence>
<dbReference type="InterPro" id="IPR049453">
    <property type="entry name" value="Memb_transporter_dom"/>
</dbReference>
<evidence type="ECO:0000259" key="9">
    <source>
        <dbReference type="Pfam" id="PF13515"/>
    </source>
</evidence>
<dbReference type="EMBL" id="JACKTY010000049">
    <property type="protein sequence ID" value="MCV7230331.1"/>
    <property type="molecule type" value="Genomic_DNA"/>
</dbReference>
<sequence>MPPVQHRWPFGLRAGLGSGIMVAAGLAAGNVGAGLIGTIGTFTSRYGNSRPYLNRAAQLAVIAVALAAAVTVGVWAAPIAWAGVLTVTIVSVAAVWLCNALSVGPPGAYMFVVACAAGIGVSASGLPPWQIGLLVLAGGVVAWLLQMVVIVRGFRRPERTAVAASGTAVAQFIESVGTPAMGAARHHAAAALHDTWQVLVNYQPVNPPPASELNRLRAANHALHVLFAEAITNAAKHQPQTPDAADQARRLGALELPPEAVATRDIDRIPLGRPPAKELLRAAVTPGSQIRYVMLRIAIAVPIAGTVAAVLGIGRAYWAMAAAVLVLHQGADRIRTVQRGTERLLGTWIGLGLAGLIMVLHPQGMWLVLVVALLQFTIELLVVRKYTLAVVFITATALTISSGAHRVNIGEVLLTRGVDTAIGCAVAIAVYLLAVRHQEANRLTDAITRTLDAAAVAATHLARGDAADLPARMARRDLQLATIAMVDAYDAATGGSAGQRKSAEPQWDLVAGTEHLAYRVIADCWAMDRDGDGRPTAGIDISGIQAEAAGLRAASQAVTRPGVRPRQRSPR</sequence>
<feature type="domain" description="Integral membrane bound transporter" evidence="9">
    <location>
        <begin position="303"/>
        <end position="430"/>
    </location>
</feature>
<protein>
    <submittedName>
        <fullName evidence="10">FUSC family protein</fullName>
    </submittedName>
</protein>
<keyword evidence="2" id="KW-1003">Cell membrane</keyword>
<comment type="subcellular location">
    <subcellularLocation>
        <location evidence="1">Cell membrane</location>
        <topology evidence="1">Multi-pass membrane protein</topology>
    </subcellularLocation>
</comment>
<dbReference type="PANTHER" id="PTHR30509">
    <property type="entry name" value="P-HYDROXYBENZOIC ACID EFFLUX PUMP SUBUNIT-RELATED"/>
    <property type="match status" value="1"/>
</dbReference>
<comment type="caution">
    <text evidence="10">The sequence shown here is derived from an EMBL/GenBank/DDBJ whole genome shotgun (WGS) entry which is preliminary data.</text>
</comment>
<feature type="transmembrane region" description="Helical" evidence="8">
    <location>
        <begin position="81"/>
        <end position="101"/>
    </location>
</feature>
<feature type="transmembrane region" description="Helical" evidence="8">
    <location>
        <begin position="413"/>
        <end position="434"/>
    </location>
</feature>
<feature type="transmembrane region" description="Helical" evidence="8">
    <location>
        <begin position="20"/>
        <end position="44"/>
    </location>
</feature>
<comment type="similarity">
    <text evidence="6">Belongs to the YccS/YhfK family.</text>
</comment>
<dbReference type="Proteomes" id="UP001526201">
    <property type="component" value="Unassembled WGS sequence"/>
</dbReference>
<evidence type="ECO:0000256" key="3">
    <source>
        <dbReference type="ARBA" id="ARBA00022692"/>
    </source>
</evidence>
<feature type="transmembrane region" description="Helical" evidence="8">
    <location>
        <begin position="348"/>
        <end position="374"/>
    </location>
</feature>